<comment type="subunit">
    <text evidence="6">Component of the NOP7 complex, composed of ERB1, NOP7 and YTM1. Within the NOP7 complex ERB1 appears to interact directly with NOP7 and YTM1. The NOP7 complex also associates with the 66S pre-ribosome.</text>
</comment>
<evidence type="ECO:0000256" key="6">
    <source>
        <dbReference type="HAMAP-Rule" id="MF_03027"/>
    </source>
</evidence>
<evidence type="ECO:0000256" key="5">
    <source>
        <dbReference type="ARBA" id="ARBA00023242"/>
    </source>
</evidence>
<accession>A0A2P7YNB7</accession>
<dbReference type="HAMAP" id="MF_03027">
    <property type="entry name" value="BOP1"/>
    <property type="match status" value="1"/>
</dbReference>
<dbReference type="Pfam" id="PF08145">
    <property type="entry name" value="BOP1NT"/>
    <property type="match status" value="1"/>
</dbReference>
<dbReference type="PROSITE" id="PS50294">
    <property type="entry name" value="WD_REPEATS_REGION"/>
    <property type="match status" value="2"/>
</dbReference>
<dbReference type="SMART" id="SM00320">
    <property type="entry name" value="WD40"/>
    <property type="match status" value="5"/>
</dbReference>
<keyword evidence="3 7" id="KW-0853">WD repeat</keyword>
<dbReference type="InterPro" id="IPR012953">
    <property type="entry name" value="BOP1_N_dom"/>
</dbReference>
<feature type="region of interest" description="Disordered" evidence="8">
    <location>
        <begin position="329"/>
        <end position="384"/>
    </location>
</feature>
<gene>
    <name evidence="6" type="primary">ERB1</name>
    <name evidence="10" type="ORF">B9Z65_2205</name>
</gene>
<dbReference type="Gene3D" id="2.130.10.10">
    <property type="entry name" value="YVTN repeat-like/Quinoprotein amine dehydrogenase"/>
    <property type="match status" value="1"/>
</dbReference>
<keyword evidence="1 6" id="KW-0690">Ribosome biogenesis</keyword>
<comment type="function">
    <text evidence="6">Component of the NOP7 complex, which is required for maturation of the 25S and 5.8S ribosomal RNAs and formation of the 60S ribosome.</text>
</comment>
<feature type="compositionally biased region" description="Acidic residues" evidence="8">
    <location>
        <begin position="37"/>
        <end position="49"/>
    </location>
</feature>
<evidence type="ECO:0000256" key="3">
    <source>
        <dbReference type="ARBA" id="ARBA00022574"/>
    </source>
</evidence>
<dbReference type="PANTHER" id="PTHR17605:SF0">
    <property type="entry name" value="RIBOSOME BIOGENESIS PROTEIN BOP1"/>
    <property type="match status" value="1"/>
</dbReference>
<reference evidence="10 11" key="1">
    <citation type="submission" date="2017-05" db="EMBL/GenBank/DDBJ databases">
        <title>Draft genome sequence of Elsinoe australis.</title>
        <authorList>
            <person name="Cheng Q."/>
        </authorList>
    </citation>
    <scope>NUCLEOTIDE SEQUENCE [LARGE SCALE GENOMIC DNA]</scope>
    <source>
        <strain evidence="10 11">NL1</strain>
    </source>
</reference>
<evidence type="ECO:0000256" key="8">
    <source>
        <dbReference type="SAM" id="MobiDB-lite"/>
    </source>
</evidence>
<keyword evidence="4" id="KW-0677">Repeat</keyword>
<comment type="subcellular location">
    <subcellularLocation>
        <location evidence="6">Nucleus</location>
        <location evidence="6">Nucleolus</location>
    </subcellularLocation>
    <subcellularLocation>
        <location evidence="6">Nucleus</location>
        <location evidence="6">Nucleoplasm</location>
    </subcellularLocation>
</comment>
<dbReference type="InterPro" id="IPR015943">
    <property type="entry name" value="WD40/YVTN_repeat-like_dom_sf"/>
</dbReference>
<dbReference type="PROSITE" id="PS00678">
    <property type="entry name" value="WD_REPEATS_1"/>
    <property type="match status" value="1"/>
</dbReference>
<dbReference type="InterPro" id="IPR028598">
    <property type="entry name" value="BOP1/Erb1"/>
</dbReference>
<keyword evidence="11" id="KW-1185">Reference proteome</keyword>
<dbReference type="GO" id="GO:0070545">
    <property type="term" value="C:PeBoW complex"/>
    <property type="evidence" value="ECO:0007669"/>
    <property type="project" value="TreeGrafter"/>
</dbReference>
<name>A0A2P7YNB7_9PEZI</name>
<dbReference type="Pfam" id="PF00400">
    <property type="entry name" value="WD40"/>
    <property type="match status" value="3"/>
</dbReference>
<evidence type="ECO:0000313" key="10">
    <source>
        <dbReference type="EMBL" id="PSK37463.1"/>
    </source>
</evidence>
<organism evidence="10 11">
    <name type="scientific">Elsinoe australis</name>
    <dbReference type="NCBI Taxonomy" id="40998"/>
    <lineage>
        <taxon>Eukaryota</taxon>
        <taxon>Fungi</taxon>
        <taxon>Dikarya</taxon>
        <taxon>Ascomycota</taxon>
        <taxon>Pezizomycotina</taxon>
        <taxon>Dothideomycetes</taxon>
        <taxon>Dothideomycetidae</taxon>
        <taxon>Myriangiales</taxon>
        <taxon>Elsinoaceae</taxon>
        <taxon>Elsinoe</taxon>
    </lineage>
</organism>
<dbReference type="GO" id="GO:0043021">
    <property type="term" value="F:ribonucleoprotein complex binding"/>
    <property type="evidence" value="ECO:0007669"/>
    <property type="project" value="UniProtKB-UniRule"/>
</dbReference>
<dbReference type="FunFam" id="2.130.10.10:FF:000061">
    <property type="entry name" value="Ribosome biogenesis protein BOP1 homolog"/>
    <property type="match status" value="1"/>
</dbReference>
<protein>
    <recommendedName>
        <fullName evidence="6">Ribosome biogenesis protein ERB1</fullName>
    </recommendedName>
    <alternativeName>
        <fullName evidence="6">Eukaryotic ribosome biogenesis protein 1</fullName>
    </alternativeName>
</protein>
<dbReference type="GO" id="GO:0005654">
    <property type="term" value="C:nucleoplasm"/>
    <property type="evidence" value="ECO:0007669"/>
    <property type="project" value="UniProtKB-SubCell"/>
</dbReference>
<comment type="caution">
    <text evidence="10">The sequence shown here is derived from an EMBL/GenBank/DDBJ whole genome shotgun (WGS) entry which is preliminary data.</text>
</comment>
<evidence type="ECO:0000256" key="1">
    <source>
        <dbReference type="ARBA" id="ARBA00022517"/>
    </source>
</evidence>
<dbReference type="OrthoDB" id="5571054at2759"/>
<dbReference type="STRING" id="40998.A0A2P7YNB7"/>
<dbReference type="SUPFAM" id="SSF50978">
    <property type="entry name" value="WD40 repeat-like"/>
    <property type="match status" value="1"/>
</dbReference>
<sequence>MAPVSTGRKRKAGGREVSAQSEQGEELANGNLNEILSDSEGEFEGELSEADLSIGDSDELVSSGEERLEDQDEDEELDSDEIPSEEDEEADIRQQIRDLKGSKAPQVNRAKSTTTDGERRVNGVTKRQGRKKEPELVEGLDANGNPRYIYPEIDPVYDSDDSDAPQMTNTIGNIPLSFYDAYPHIGYDINGKKIQRPAKGEALDALLDSIDVPEGWTGLTDPATGKPLALNKDELEILKRLTRNEAPGEGYDPYPDLVEWFTSHEEIMPLSAAPEPKRRFVPSKHEQKRVMKMVRAIKEGRIQPYKAPEDREEEDTDIKTFDIWADEQPRADHPMNMPAPKLPPPGYEESYHPPPEYLPDEQERKAWQEADEEDKDKNYLPTDHTSLRKVPGYAQFIKEKFERCLDLYLAPRVRRSKLNIDPESLLPKLPSPDELRPFPTVCATLYRGHEGRVRSVCIDPSGLYVASGGDDGTIRVWELLTGRQLWSAKLSTEETVNAVRWRPGRDALILSAAVGETMYFAVPSLLCSPDVEEASRAVLDAGFGYAATQTSTVQDTGKPRPAVWARPSTKLLDRGVLLSCTLRSAIKVINWHRRGDYLSTVSPGGASQAVSIHTLSKHLTQHPFRRLRGLAQTCSFHPTRPLFFVATRQSIRLYDLQQQKLEKELKPGARWISSIDVHAGGDNLLVGSYDRRLLWHDLDLGATPYKTLRYHEKAIRSVRYHSNSGQYPLFADASDDGSIQVFHGKVVNDSLENATIVPLKVLKGHKVTSELGVLDLDWHPNQPWLVSAGADGTVRLWN</sequence>
<comment type="similarity">
    <text evidence="6">Belongs to the WD repeat BOP1/ERB1 family.</text>
</comment>
<dbReference type="SMART" id="SM01035">
    <property type="entry name" value="BOP1NT"/>
    <property type="match status" value="1"/>
</dbReference>
<dbReference type="AlphaFoldDB" id="A0A2P7YNB7"/>
<feature type="repeat" description="WD" evidence="7">
    <location>
        <begin position="446"/>
        <end position="487"/>
    </location>
</feature>
<dbReference type="InterPro" id="IPR019775">
    <property type="entry name" value="WD40_repeat_CS"/>
</dbReference>
<evidence type="ECO:0000259" key="9">
    <source>
        <dbReference type="SMART" id="SM01035"/>
    </source>
</evidence>
<dbReference type="GO" id="GO:0000463">
    <property type="term" value="P:maturation of LSU-rRNA from tricistronic rRNA transcript (SSU-rRNA, 5.8S rRNA, LSU-rRNA)"/>
    <property type="evidence" value="ECO:0007669"/>
    <property type="project" value="UniProtKB-UniRule"/>
</dbReference>
<dbReference type="InterPro" id="IPR001680">
    <property type="entry name" value="WD40_rpt"/>
</dbReference>
<feature type="region of interest" description="Disordered" evidence="8">
    <location>
        <begin position="1"/>
        <end position="147"/>
    </location>
</feature>
<feature type="compositionally biased region" description="Basic and acidic residues" evidence="8">
    <location>
        <begin position="91"/>
        <end position="101"/>
    </location>
</feature>
<feature type="compositionally biased region" description="Pro residues" evidence="8">
    <location>
        <begin position="340"/>
        <end position="357"/>
    </location>
</feature>
<feature type="compositionally biased region" description="Acidic residues" evidence="8">
    <location>
        <begin position="67"/>
        <end position="90"/>
    </location>
</feature>
<evidence type="ECO:0000256" key="4">
    <source>
        <dbReference type="ARBA" id="ARBA00022737"/>
    </source>
</evidence>
<evidence type="ECO:0000256" key="7">
    <source>
        <dbReference type="PROSITE-ProRule" id="PRU00221"/>
    </source>
</evidence>
<feature type="domain" description="BOP1 N-terminal" evidence="9">
    <location>
        <begin position="179"/>
        <end position="439"/>
    </location>
</feature>
<feature type="repeat" description="WD" evidence="7">
    <location>
        <begin position="773"/>
        <end position="798"/>
    </location>
</feature>
<keyword evidence="5 6" id="KW-0539">Nucleus</keyword>
<dbReference type="GO" id="GO:0030687">
    <property type="term" value="C:preribosome, large subunit precursor"/>
    <property type="evidence" value="ECO:0007669"/>
    <property type="project" value="UniProtKB-UniRule"/>
</dbReference>
<dbReference type="Proteomes" id="UP000243723">
    <property type="component" value="Unassembled WGS sequence"/>
</dbReference>
<dbReference type="PANTHER" id="PTHR17605">
    <property type="entry name" value="RIBOSOME BIOGENESIS PROTEIN BOP1 BLOCK OF PROLIFERATION 1 PROTEIN"/>
    <property type="match status" value="1"/>
</dbReference>
<dbReference type="InterPro" id="IPR036322">
    <property type="entry name" value="WD40_repeat_dom_sf"/>
</dbReference>
<keyword evidence="2 6" id="KW-0698">rRNA processing</keyword>
<dbReference type="EMBL" id="NHZQ01000412">
    <property type="protein sequence ID" value="PSK37463.1"/>
    <property type="molecule type" value="Genomic_DNA"/>
</dbReference>
<evidence type="ECO:0000313" key="11">
    <source>
        <dbReference type="Proteomes" id="UP000243723"/>
    </source>
</evidence>
<dbReference type="PROSITE" id="PS50082">
    <property type="entry name" value="WD_REPEATS_2"/>
    <property type="match status" value="2"/>
</dbReference>
<dbReference type="GO" id="GO:0000466">
    <property type="term" value="P:maturation of 5.8S rRNA from tricistronic rRNA transcript (SSU-rRNA, 5.8S rRNA, LSU-rRNA)"/>
    <property type="evidence" value="ECO:0007669"/>
    <property type="project" value="UniProtKB-UniRule"/>
</dbReference>
<proteinExistence type="inferred from homology"/>
<evidence type="ECO:0000256" key="2">
    <source>
        <dbReference type="ARBA" id="ARBA00022552"/>
    </source>
</evidence>